<dbReference type="Proteomes" id="UP000011115">
    <property type="component" value="Unassembled WGS sequence"/>
</dbReference>
<sequence>MVDNIKEHKKKKRSKNRKACKKRQDTGPEERESSTQENQALDEKQKELSSFWFKLVPQGGKDSSATVTLIQKFIAQKLNLNDHTEEDPSVGQPRRRDLSLGLGGGVRYTGHRVECGGAEHFRVEDVLSGASSSKAVVDLDDETPLSCARVEEDLAVVRKRLESTFANLTPVPPSTALEVEMLHRELRQERRKGLERDRLMVWIWKAVRTILTCVALDQELPQIEKGDFKHFTFMDEATIGLVPPEDLCSDNDTS</sequence>
<evidence type="ECO:0000313" key="2">
    <source>
        <dbReference type="EnsemblPlants" id="PGSC0003DMT400090219"/>
    </source>
</evidence>
<dbReference type="InterPro" id="IPR044807">
    <property type="entry name" value="DRIP1-like"/>
</dbReference>
<dbReference type="STRING" id="4113.M1DJX4"/>
<accession>M1DJX4</accession>
<reference evidence="3" key="1">
    <citation type="journal article" date="2011" name="Nature">
        <title>Genome sequence and analysis of the tuber crop potato.</title>
        <authorList>
            <consortium name="The Potato Genome Sequencing Consortium"/>
        </authorList>
    </citation>
    <scope>NUCLEOTIDE SEQUENCE [LARGE SCALE GENOMIC DNA]</scope>
    <source>
        <strain evidence="3">cv. DM1-3 516 R44</strain>
    </source>
</reference>
<evidence type="ECO:0000313" key="3">
    <source>
        <dbReference type="Proteomes" id="UP000011115"/>
    </source>
</evidence>
<dbReference type="InParanoid" id="M1DJX4"/>
<dbReference type="Gramene" id="PGSC0003DMT400090219">
    <property type="protein sequence ID" value="PGSC0003DMT400090219"/>
    <property type="gene ID" value="PGSC0003DMG400039790"/>
</dbReference>
<dbReference type="PANTHER" id="PTHR46293">
    <property type="entry name" value="E3 UBIQUITIN PROTEIN LIGASE DRIP1"/>
    <property type="match status" value="1"/>
</dbReference>
<reference evidence="2" key="2">
    <citation type="submission" date="2015-06" db="UniProtKB">
        <authorList>
            <consortium name="EnsemblPlants"/>
        </authorList>
    </citation>
    <scope>IDENTIFICATION</scope>
    <source>
        <strain evidence="2">DM1-3 516 R44</strain>
    </source>
</reference>
<dbReference type="PANTHER" id="PTHR46293:SF13">
    <property type="entry name" value="UBIQUITIN-LIKE DOMAIN-CONTAINING PROTEIN"/>
    <property type="match status" value="1"/>
</dbReference>
<dbReference type="HOGENOM" id="CLU_1095841_0_0_1"/>
<dbReference type="PaxDb" id="4113-PGSC0003DMT400090219"/>
<name>M1DJX4_SOLTU</name>
<dbReference type="AlphaFoldDB" id="M1DJX4"/>
<feature type="compositionally biased region" description="Basic and acidic residues" evidence="1">
    <location>
        <begin position="22"/>
        <end position="34"/>
    </location>
</feature>
<proteinExistence type="predicted"/>
<keyword evidence="3" id="KW-1185">Reference proteome</keyword>
<dbReference type="GO" id="GO:0004842">
    <property type="term" value="F:ubiquitin-protein transferase activity"/>
    <property type="evidence" value="ECO:0007669"/>
    <property type="project" value="InterPro"/>
</dbReference>
<feature type="region of interest" description="Disordered" evidence="1">
    <location>
        <begin position="1"/>
        <end position="43"/>
    </location>
</feature>
<organism evidence="2 3">
    <name type="scientific">Solanum tuberosum</name>
    <name type="common">Potato</name>
    <dbReference type="NCBI Taxonomy" id="4113"/>
    <lineage>
        <taxon>Eukaryota</taxon>
        <taxon>Viridiplantae</taxon>
        <taxon>Streptophyta</taxon>
        <taxon>Embryophyta</taxon>
        <taxon>Tracheophyta</taxon>
        <taxon>Spermatophyta</taxon>
        <taxon>Magnoliopsida</taxon>
        <taxon>eudicotyledons</taxon>
        <taxon>Gunneridae</taxon>
        <taxon>Pentapetalae</taxon>
        <taxon>asterids</taxon>
        <taxon>lamiids</taxon>
        <taxon>Solanales</taxon>
        <taxon>Solanaceae</taxon>
        <taxon>Solanoideae</taxon>
        <taxon>Solaneae</taxon>
        <taxon>Solanum</taxon>
    </lineage>
</organism>
<protein>
    <submittedName>
        <fullName evidence="2">Uncharacterized protein</fullName>
    </submittedName>
</protein>
<evidence type="ECO:0000256" key="1">
    <source>
        <dbReference type="SAM" id="MobiDB-lite"/>
    </source>
</evidence>
<dbReference type="EnsemblPlants" id="PGSC0003DMT400090219">
    <property type="protein sequence ID" value="PGSC0003DMT400090219"/>
    <property type="gene ID" value="PGSC0003DMG400039790"/>
</dbReference>
<feature type="compositionally biased region" description="Basic residues" evidence="1">
    <location>
        <begin position="7"/>
        <end position="21"/>
    </location>
</feature>